<dbReference type="Pfam" id="PF08811">
    <property type="entry name" value="DUF1800"/>
    <property type="match status" value="1"/>
</dbReference>
<dbReference type="PANTHER" id="PTHR43737:SF1">
    <property type="entry name" value="DUF1501 DOMAIN-CONTAINING PROTEIN"/>
    <property type="match status" value="1"/>
</dbReference>
<protein>
    <recommendedName>
        <fullName evidence="3">DUF1800 domain-containing protein</fullName>
    </recommendedName>
</protein>
<evidence type="ECO:0008006" key="3">
    <source>
        <dbReference type="Google" id="ProtNLM"/>
    </source>
</evidence>
<dbReference type="STRING" id="1799789.AX660_05770"/>
<reference evidence="2" key="1">
    <citation type="submission" date="2016-02" db="EMBL/GenBank/DDBJ databases">
        <authorList>
            <person name="Schultz-Johansen M."/>
            <person name="Glaring M.A."/>
            <person name="Bech P.K."/>
            <person name="Stougaard P."/>
        </authorList>
    </citation>
    <scope>NUCLEOTIDE SEQUENCE [LARGE SCALE GENOMIC DNA]</scope>
    <source>
        <strain evidence="2">S66</strain>
    </source>
</reference>
<dbReference type="EMBL" id="LSNE01000003">
    <property type="protein sequence ID" value="KXI30487.1"/>
    <property type="molecule type" value="Genomic_DNA"/>
</dbReference>
<dbReference type="InterPro" id="IPR014917">
    <property type="entry name" value="DUF1800"/>
</dbReference>
<dbReference type="AlphaFoldDB" id="A0A136A5H8"/>
<dbReference type="Proteomes" id="UP000070299">
    <property type="component" value="Unassembled WGS sequence"/>
</dbReference>
<keyword evidence="2" id="KW-1185">Reference proteome</keyword>
<organism evidence="1 2">
    <name type="scientific">Paraglaciecola hydrolytica</name>
    <dbReference type="NCBI Taxonomy" id="1799789"/>
    <lineage>
        <taxon>Bacteria</taxon>
        <taxon>Pseudomonadati</taxon>
        <taxon>Pseudomonadota</taxon>
        <taxon>Gammaproteobacteria</taxon>
        <taxon>Alteromonadales</taxon>
        <taxon>Alteromonadaceae</taxon>
        <taxon>Paraglaciecola</taxon>
    </lineage>
</organism>
<accession>A0A136A5H8</accession>
<sequence length="558" mass="63103">MDPTLPEPQSTTYQQAADAVRFLQQASFGANGGQIQHLMNIGTSAWIDEQIAEPQNKHLLMLDERFKEIGLIPAPVIEDDADGYYRDIQRSDVWWEVALWGKDQLRQRVAFALSQIFVISNVSDVLYNDTRGIANFQDLLATHAFGNYRDLLKAVTLNPMMGEYLSMVRNEKANPDKNIRPDENYAREVMQLFSIGLVELELDGSVRLAPNNQPIATYDQTRIKELARVFTGFNFATLTQWWEWTNSGDSEILPMKSFSTFHDSQQKQLLNGQVLSAGQSPEQDIDNAIDNLFQHANVAPFISQQLIQRLVTSNPSPAYVARIATIFNDNGQGVRGDMAAVIKGILLDDDARNGHINQSDTFGKLKEPVLLMAQLWRAFHAEGVKVKNPDGSLSRERIRFRGSDRETGQRPYGSFSVFNFYRPDFQPPGEIKESGLLAPEFQILTESSIIAKTNFLSNAIYYRDNNDADWLAEGIGHNWDVVAPKLNLQTEFALAKQPEKLLDRLNLLLFAGQLPNVLYQELLSYLQSLPNNNTYDQKLVTFEALYLLTASPEFSVQR</sequence>
<comment type="caution">
    <text evidence="1">The sequence shown here is derived from an EMBL/GenBank/DDBJ whole genome shotgun (WGS) entry which is preliminary data.</text>
</comment>
<dbReference type="PANTHER" id="PTHR43737">
    <property type="entry name" value="BLL7424 PROTEIN"/>
    <property type="match status" value="1"/>
</dbReference>
<proteinExistence type="predicted"/>
<evidence type="ECO:0000313" key="2">
    <source>
        <dbReference type="Proteomes" id="UP000070299"/>
    </source>
</evidence>
<name>A0A136A5H8_9ALTE</name>
<gene>
    <name evidence="1" type="ORF">AX660_05770</name>
</gene>
<evidence type="ECO:0000313" key="1">
    <source>
        <dbReference type="EMBL" id="KXI30487.1"/>
    </source>
</evidence>